<dbReference type="EMBL" id="LVJN01000015">
    <property type="protein sequence ID" value="OSM07079.1"/>
    <property type="molecule type" value="Genomic_DNA"/>
</dbReference>
<comment type="cofactor">
    <cofactor evidence="12 13 14">
        <name>Zn(2+)</name>
        <dbReference type="ChEBI" id="CHEBI:29105"/>
    </cofactor>
    <text evidence="12 13 14">Binds 1 zinc ion per monomer.</text>
</comment>
<protein>
    <recommendedName>
        <fullName evidence="12 13">DNA primase</fullName>
        <ecNumber evidence="12">2.7.7.101</ecNumber>
    </recommendedName>
</protein>
<dbReference type="Pfam" id="PF10410">
    <property type="entry name" value="DnaB_bind"/>
    <property type="match status" value="1"/>
</dbReference>
<dbReference type="SMART" id="SM00400">
    <property type="entry name" value="ZnF_CHCC"/>
    <property type="match status" value="1"/>
</dbReference>
<dbReference type="CDD" id="cd03364">
    <property type="entry name" value="TOPRIM_DnaG_primases"/>
    <property type="match status" value="1"/>
</dbReference>
<comment type="domain">
    <text evidence="12">Contains an N-terminal zinc-binding domain, a central core domain that contains the primase activity, and a C-terminal DnaB-binding domain.</text>
</comment>
<comment type="subunit">
    <text evidence="12">Monomer. Interacts with DnaB.</text>
</comment>
<keyword evidence="6 12" id="KW-0479">Metal-binding</keyword>
<evidence type="ECO:0000256" key="9">
    <source>
        <dbReference type="ARBA" id="ARBA00022842"/>
    </source>
</evidence>
<evidence type="ECO:0000256" key="5">
    <source>
        <dbReference type="ARBA" id="ARBA00022705"/>
    </source>
</evidence>
<feature type="compositionally biased region" description="Basic and acidic residues" evidence="16">
    <location>
        <begin position="479"/>
        <end position="493"/>
    </location>
</feature>
<comment type="caution">
    <text evidence="18">The sequence shown here is derived from an EMBL/GenBank/DDBJ whole genome shotgun (WGS) entry which is preliminary data.</text>
</comment>
<dbReference type="AlphaFoldDB" id="A0A1Y2K8Y5"/>
<dbReference type="OrthoDB" id="9803773at2"/>
<dbReference type="FunFam" id="3.90.980.10:FF:000001">
    <property type="entry name" value="DNA primase"/>
    <property type="match status" value="1"/>
</dbReference>
<evidence type="ECO:0000256" key="15">
    <source>
        <dbReference type="SAM" id="Coils"/>
    </source>
</evidence>
<accession>A0A1Y2K8Y5</accession>
<evidence type="ECO:0000256" key="3">
    <source>
        <dbReference type="ARBA" id="ARBA00022679"/>
    </source>
</evidence>
<dbReference type="InterPro" id="IPR013264">
    <property type="entry name" value="DNAG_N"/>
</dbReference>
<dbReference type="Gene3D" id="3.90.580.10">
    <property type="entry name" value="Zinc finger, CHC2-type domain"/>
    <property type="match status" value="1"/>
</dbReference>
<evidence type="ECO:0000256" key="6">
    <source>
        <dbReference type="ARBA" id="ARBA00022723"/>
    </source>
</evidence>
<dbReference type="PIRSF" id="PIRSF002811">
    <property type="entry name" value="DnaG"/>
    <property type="match status" value="1"/>
</dbReference>
<feature type="zinc finger region" description="CHC2-type" evidence="12 14">
    <location>
        <begin position="39"/>
        <end position="63"/>
    </location>
</feature>
<dbReference type="InterPro" id="IPR019475">
    <property type="entry name" value="DNA_primase_DnaB-bd"/>
</dbReference>
<dbReference type="GO" id="GO:0008270">
    <property type="term" value="F:zinc ion binding"/>
    <property type="evidence" value="ECO:0007669"/>
    <property type="project" value="UniProtKB-UniRule"/>
</dbReference>
<dbReference type="Pfam" id="PF01807">
    <property type="entry name" value="Zn_ribbon_DnaG"/>
    <property type="match status" value="1"/>
</dbReference>
<keyword evidence="2 12" id="KW-0639">Primosome</keyword>
<dbReference type="GO" id="GO:1990077">
    <property type="term" value="C:primosome complex"/>
    <property type="evidence" value="ECO:0007669"/>
    <property type="project" value="UniProtKB-KW"/>
</dbReference>
<keyword evidence="1 12" id="KW-0240">DNA-directed RNA polymerase</keyword>
<dbReference type="Gene3D" id="3.90.980.10">
    <property type="entry name" value="DNA primase, catalytic core, N-terminal domain"/>
    <property type="match status" value="1"/>
</dbReference>
<feature type="coiled-coil region" evidence="15">
    <location>
        <begin position="515"/>
        <end position="572"/>
    </location>
</feature>
<dbReference type="SUPFAM" id="SSF57783">
    <property type="entry name" value="Zinc beta-ribbon"/>
    <property type="match status" value="1"/>
</dbReference>
<comment type="catalytic activity">
    <reaction evidence="12">
        <text>ssDNA + n NTP = ssDNA/pppN(pN)n-1 hybrid + (n-1) diphosphate.</text>
        <dbReference type="EC" id="2.7.7.101"/>
    </reaction>
</comment>
<dbReference type="InterPro" id="IPR037068">
    <property type="entry name" value="DNA_primase_core_N_sf"/>
</dbReference>
<evidence type="ECO:0000313" key="18">
    <source>
        <dbReference type="EMBL" id="OSM07079.1"/>
    </source>
</evidence>
<dbReference type="GO" id="GO:0003899">
    <property type="term" value="F:DNA-directed RNA polymerase activity"/>
    <property type="evidence" value="ECO:0007669"/>
    <property type="project" value="UniProtKB-UniRule"/>
</dbReference>
<dbReference type="InterPro" id="IPR030846">
    <property type="entry name" value="DnaG_bac"/>
</dbReference>
<dbReference type="InterPro" id="IPR002694">
    <property type="entry name" value="Znf_CHC2"/>
</dbReference>
<evidence type="ECO:0000256" key="13">
    <source>
        <dbReference type="PIRNR" id="PIRNR002811"/>
    </source>
</evidence>
<feature type="domain" description="Toprim" evidence="17">
    <location>
        <begin position="259"/>
        <end position="341"/>
    </location>
</feature>
<keyword evidence="5 12" id="KW-0235">DNA replication</keyword>
<dbReference type="HAMAP" id="MF_00974">
    <property type="entry name" value="DNA_primase_DnaG"/>
    <property type="match status" value="1"/>
</dbReference>
<dbReference type="Pfam" id="PF13155">
    <property type="entry name" value="Toprim_2"/>
    <property type="match status" value="1"/>
</dbReference>
<evidence type="ECO:0000256" key="2">
    <source>
        <dbReference type="ARBA" id="ARBA00022515"/>
    </source>
</evidence>
<evidence type="ECO:0000256" key="11">
    <source>
        <dbReference type="ARBA" id="ARBA00023163"/>
    </source>
</evidence>
<dbReference type="FunFam" id="3.90.580.10:FF:000001">
    <property type="entry name" value="DNA primase"/>
    <property type="match status" value="1"/>
</dbReference>
<keyword evidence="7 12" id="KW-0863">Zinc-finger</keyword>
<dbReference type="STRING" id="1434232.MAIT1_00004"/>
<evidence type="ECO:0000313" key="19">
    <source>
        <dbReference type="Proteomes" id="UP000194003"/>
    </source>
</evidence>
<evidence type="ECO:0000256" key="4">
    <source>
        <dbReference type="ARBA" id="ARBA00022695"/>
    </source>
</evidence>
<dbReference type="PANTHER" id="PTHR30313:SF2">
    <property type="entry name" value="DNA PRIMASE"/>
    <property type="match status" value="1"/>
</dbReference>
<dbReference type="GO" id="GO:0005737">
    <property type="term" value="C:cytoplasm"/>
    <property type="evidence" value="ECO:0007669"/>
    <property type="project" value="TreeGrafter"/>
</dbReference>
<keyword evidence="10 12" id="KW-0238">DNA-binding</keyword>
<keyword evidence="3 12" id="KW-0808">Transferase</keyword>
<dbReference type="InterPro" id="IPR006295">
    <property type="entry name" value="DNA_primase_DnaG"/>
</dbReference>
<dbReference type="NCBIfam" id="TIGR01391">
    <property type="entry name" value="dnaG"/>
    <property type="match status" value="1"/>
</dbReference>
<evidence type="ECO:0000256" key="1">
    <source>
        <dbReference type="ARBA" id="ARBA00022478"/>
    </source>
</evidence>
<dbReference type="Gene3D" id="1.20.50.20">
    <property type="entry name" value="DnaG, RNA polymerase domain, helical bundle"/>
    <property type="match status" value="1"/>
</dbReference>
<dbReference type="PANTHER" id="PTHR30313">
    <property type="entry name" value="DNA PRIMASE"/>
    <property type="match status" value="1"/>
</dbReference>
<dbReference type="InterPro" id="IPR006171">
    <property type="entry name" value="TOPRIM_dom"/>
</dbReference>
<dbReference type="Proteomes" id="UP000194003">
    <property type="component" value="Unassembled WGS sequence"/>
</dbReference>
<dbReference type="RefSeq" id="WP_085441028.1">
    <property type="nucleotide sequence ID" value="NZ_LVJN01000015.1"/>
</dbReference>
<keyword evidence="4 12" id="KW-0548">Nucleotidyltransferase</keyword>
<keyword evidence="15" id="KW-0175">Coiled coil</keyword>
<dbReference type="PROSITE" id="PS50880">
    <property type="entry name" value="TOPRIM"/>
    <property type="match status" value="1"/>
</dbReference>
<evidence type="ECO:0000256" key="16">
    <source>
        <dbReference type="SAM" id="MobiDB-lite"/>
    </source>
</evidence>
<dbReference type="InterPro" id="IPR034151">
    <property type="entry name" value="TOPRIM_DnaG_bac"/>
</dbReference>
<dbReference type="InterPro" id="IPR050219">
    <property type="entry name" value="DnaG_primase"/>
</dbReference>
<evidence type="ECO:0000256" key="7">
    <source>
        <dbReference type="ARBA" id="ARBA00022771"/>
    </source>
</evidence>
<proteinExistence type="inferred from homology"/>
<feature type="compositionally biased region" description="Basic and acidic residues" evidence="16">
    <location>
        <begin position="449"/>
        <end position="466"/>
    </location>
</feature>
<comment type="function">
    <text evidence="12 13">RNA polymerase that catalyzes the synthesis of short RNA molecules used as primers for DNA polymerase during DNA replication.</text>
</comment>
<keyword evidence="8 12" id="KW-0862">Zinc</keyword>
<dbReference type="InterPro" id="IPR036977">
    <property type="entry name" value="DNA_primase_Znf_CHC2"/>
</dbReference>
<dbReference type="EC" id="2.7.7.101" evidence="12"/>
<reference evidence="18 19" key="1">
    <citation type="journal article" date="2016" name="BMC Genomics">
        <title>Combined genomic and structural analyses of a cultured magnetotactic bacterium reveals its niche adaptation to a dynamic environment.</title>
        <authorList>
            <person name="Araujo A.C."/>
            <person name="Morillo V."/>
            <person name="Cypriano J."/>
            <person name="Teixeira L.C."/>
            <person name="Leao P."/>
            <person name="Lyra S."/>
            <person name="Almeida L.G."/>
            <person name="Bazylinski D.A."/>
            <person name="Vasconcellos A.T."/>
            <person name="Abreu F."/>
            <person name="Lins U."/>
        </authorList>
    </citation>
    <scope>NUCLEOTIDE SEQUENCE [LARGE SCALE GENOMIC DNA]</scope>
    <source>
        <strain evidence="18 19">IT-1</strain>
    </source>
</reference>
<dbReference type="Gene3D" id="3.40.1360.10">
    <property type="match status" value="1"/>
</dbReference>
<dbReference type="FunFam" id="3.40.1360.10:FF:000002">
    <property type="entry name" value="DNA primase"/>
    <property type="match status" value="1"/>
</dbReference>
<dbReference type="SUPFAM" id="SSF56731">
    <property type="entry name" value="DNA primase core"/>
    <property type="match status" value="1"/>
</dbReference>
<dbReference type="Pfam" id="PF08275">
    <property type="entry name" value="DNAG_N"/>
    <property type="match status" value="1"/>
</dbReference>
<keyword evidence="9" id="KW-0460">Magnesium</keyword>
<dbReference type="GO" id="GO:0006269">
    <property type="term" value="P:DNA replication, synthesis of primer"/>
    <property type="evidence" value="ECO:0007669"/>
    <property type="project" value="UniProtKB-UniRule"/>
</dbReference>
<evidence type="ECO:0000256" key="12">
    <source>
        <dbReference type="HAMAP-Rule" id="MF_00974"/>
    </source>
</evidence>
<dbReference type="SMART" id="SM00493">
    <property type="entry name" value="TOPRIM"/>
    <property type="match status" value="1"/>
</dbReference>
<feature type="region of interest" description="Disordered" evidence="16">
    <location>
        <begin position="430"/>
        <end position="493"/>
    </location>
</feature>
<dbReference type="GO" id="GO:0000428">
    <property type="term" value="C:DNA-directed RNA polymerase complex"/>
    <property type="evidence" value="ECO:0007669"/>
    <property type="project" value="UniProtKB-KW"/>
</dbReference>
<dbReference type="GO" id="GO:0003677">
    <property type="term" value="F:DNA binding"/>
    <property type="evidence" value="ECO:0007669"/>
    <property type="project" value="UniProtKB-KW"/>
</dbReference>
<keyword evidence="11 12" id="KW-0804">Transcription</keyword>
<comment type="similarity">
    <text evidence="12 13">Belongs to the DnaG primase family.</text>
</comment>
<evidence type="ECO:0000256" key="10">
    <source>
        <dbReference type="ARBA" id="ARBA00023125"/>
    </source>
</evidence>
<evidence type="ECO:0000256" key="14">
    <source>
        <dbReference type="PIRSR" id="PIRSR002811-1"/>
    </source>
</evidence>
<organism evidence="18 19">
    <name type="scientific">Magnetofaba australis IT-1</name>
    <dbReference type="NCBI Taxonomy" id="1434232"/>
    <lineage>
        <taxon>Bacteria</taxon>
        <taxon>Pseudomonadati</taxon>
        <taxon>Pseudomonadota</taxon>
        <taxon>Magnetococcia</taxon>
        <taxon>Magnetococcales</taxon>
        <taxon>Magnetococcaceae</taxon>
        <taxon>Magnetofaba</taxon>
    </lineage>
</organism>
<sequence>MARFDDNFLLALRERVDLVAVIERVTPLKKRGANWLGLCPFHQEKSPSFNVRPDKGFYKCFGCGAHGDAIDFVMQARGLPFPEAVEALAMEAGMPLPEPDQPNPQRDRERQERDRLLLLLAEAKGYFRRQLHEPAGERARRYLHGRGLSADTIARFEIGYAPPGWRNLLDRLGGGEAAVVALEQAGLVVRKEEGNVYDRFRDRIIFPIHDQRGRCVGFGGRLLGDGKPKYINSPETRLYSKSEILYGMNIAQEQLARHPRLLVTEGYMDAIAIAERGVLPVTATLGTAVTEQHMRLIWSRAKQVVFCFDGDNAGRKAAWRALERVMDGLQADRHARFLFLPEGEDPDSLVRREGEAAFMTRLDDADTPVDLLVRGLAEDLDLAAPEGRAALSHRARPLLEQVADPLLRELMAEELGARLGGLTAGQVLRGERAQRSGGWPDRSGGGRGAWRDRPAGGGRGEWRDRNQSGAPMGQPPQWRRRDSAQGADGGRDHDQALMGLLLKHPRLTLEHEEDLAKLRLKNPQLQQLLTELLERGFHRDPADEGPWSFDGMDDALRQLAKRITQNEEAELESQASELRGCLLTMIERGIQREYDQLMAGLAHAANDQVNAMMSRMSVLKQEITSLQQRRGDGRYL</sequence>
<gene>
    <name evidence="12" type="primary">dnaG</name>
    <name evidence="18" type="ORF">MAIT1_00004</name>
</gene>
<keyword evidence="19" id="KW-1185">Reference proteome</keyword>
<evidence type="ECO:0000256" key="8">
    <source>
        <dbReference type="ARBA" id="ARBA00022833"/>
    </source>
</evidence>
<name>A0A1Y2K8Y5_9PROT</name>
<evidence type="ECO:0000259" key="17">
    <source>
        <dbReference type="PROSITE" id="PS50880"/>
    </source>
</evidence>